<reference evidence="6" key="1">
    <citation type="submission" date="2016-10" db="EMBL/GenBank/DDBJ databases">
        <authorList>
            <person name="Varghese N."/>
            <person name="Submissions S."/>
        </authorList>
    </citation>
    <scope>NUCLEOTIDE SEQUENCE [LARGE SCALE GENOMIC DNA]</scope>
    <source>
        <strain evidence="6">GAS369</strain>
    </source>
</reference>
<accession>A0A1H1VDB3</accession>
<sequence length="249" mass="27738">MSKAQTDQDLRSNQLLDALAPDSRKRIDPYLEPMEFKLGAMVCDAGGLLKHAYFPRGSVLSLLTVLENGAAIETANIGREGAFGLFAAMYSRVSFNRCIAQLEGHTVRCPIELLQHEFQISEHVRNLFVSYSETLLSQVQQTVACNSMHTTEERMCRWLLMMHDRAEGVALPYTHEFLSQILGANRKSVTLAAQSMQAAGLISYHRGAIQVLDRRGLEKASCECYAIVKERFDAFLTPPSTAVRSHSKA</sequence>
<evidence type="ECO:0000313" key="5">
    <source>
        <dbReference type="EMBL" id="SDS82744.1"/>
    </source>
</evidence>
<dbReference type="InterPro" id="IPR036390">
    <property type="entry name" value="WH_DNA-bd_sf"/>
</dbReference>
<evidence type="ECO:0000256" key="1">
    <source>
        <dbReference type="ARBA" id="ARBA00023015"/>
    </source>
</evidence>
<gene>
    <name evidence="5" type="ORF">SAMN05444158_3362</name>
</gene>
<dbReference type="GO" id="GO:0016301">
    <property type="term" value="F:kinase activity"/>
    <property type="evidence" value="ECO:0007669"/>
    <property type="project" value="UniProtKB-KW"/>
</dbReference>
<organism evidence="5 6">
    <name type="scientific">Bradyrhizobium canariense</name>
    <dbReference type="NCBI Taxonomy" id="255045"/>
    <lineage>
        <taxon>Bacteria</taxon>
        <taxon>Pseudomonadati</taxon>
        <taxon>Pseudomonadota</taxon>
        <taxon>Alphaproteobacteria</taxon>
        <taxon>Hyphomicrobiales</taxon>
        <taxon>Nitrobacteraceae</taxon>
        <taxon>Bradyrhizobium</taxon>
    </lineage>
</organism>
<name>A0A1H1VDB3_9BRAD</name>
<evidence type="ECO:0000259" key="4">
    <source>
        <dbReference type="PROSITE" id="PS51063"/>
    </source>
</evidence>
<dbReference type="InterPro" id="IPR018490">
    <property type="entry name" value="cNMP-bd_dom_sf"/>
</dbReference>
<dbReference type="Gene3D" id="2.60.120.10">
    <property type="entry name" value="Jelly Rolls"/>
    <property type="match status" value="1"/>
</dbReference>
<dbReference type="SUPFAM" id="SSF46785">
    <property type="entry name" value="Winged helix' DNA-binding domain"/>
    <property type="match status" value="1"/>
</dbReference>
<protein>
    <submittedName>
        <fullName evidence="5">cAMP-binding domain of CRP or a regulatory subunit of cAMP-dependent protein kinases</fullName>
    </submittedName>
</protein>
<dbReference type="InterPro" id="IPR050397">
    <property type="entry name" value="Env_Response_Regulators"/>
</dbReference>
<dbReference type="InterPro" id="IPR012318">
    <property type="entry name" value="HTH_CRP"/>
</dbReference>
<dbReference type="PANTHER" id="PTHR24567:SF74">
    <property type="entry name" value="HTH-TYPE TRANSCRIPTIONAL REGULATOR ARCR"/>
    <property type="match status" value="1"/>
</dbReference>
<dbReference type="AlphaFoldDB" id="A0A1H1VDB3"/>
<dbReference type="GO" id="GO:0003677">
    <property type="term" value="F:DNA binding"/>
    <property type="evidence" value="ECO:0007669"/>
    <property type="project" value="UniProtKB-KW"/>
</dbReference>
<dbReference type="PROSITE" id="PS51063">
    <property type="entry name" value="HTH_CRP_2"/>
    <property type="match status" value="1"/>
</dbReference>
<evidence type="ECO:0000256" key="2">
    <source>
        <dbReference type="ARBA" id="ARBA00023125"/>
    </source>
</evidence>
<keyword evidence="6" id="KW-1185">Reference proteome</keyword>
<dbReference type="GO" id="GO:0005829">
    <property type="term" value="C:cytosol"/>
    <property type="evidence" value="ECO:0007669"/>
    <property type="project" value="TreeGrafter"/>
</dbReference>
<keyword evidence="5" id="KW-0808">Transferase</keyword>
<keyword evidence="1" id="KW-0805">Transcription regulation</keyword>
<dbReference type="PANTHER" id="PTHR24567">
    <property type="entry name" value="CRP FAMILY TRANSCRIPTIONAL REGULATORY PROTEIN"/>
    <property type="match status" value="1"/>
</dbReference>
<keyword evidence="3" id="KW-0804">Transcription</keyword>
<dbReference type="GO" id="GO:0003700">
    <property type="term" value="F:DNA-binding transcription factor activity"/>
    <property type="evidence" value="ECO:0007669"/>
    <property type="project" value="TreeGrafter"/>
</dbReference>
<dbReference type="SUPFAM" id="SSF51206">
    <property type="entry name" value="cAMP-binding domain-like"/>
    <property type="match status" value="1"/>
</dbReference>
<dbReference type="Proteomes" id="UP000243904">
    <property type="component" value="Chromosome I"/>
</dbReference>
<dbReference type="EMBL" id="LT629750">
    <property type="protein sequence ID" value="SDS82744.1"/>
    <property type="molecule type" value="Genomic_DNA"/>
</dbReference>
<proteinExistence type="predicted"/>
<dbReference type="Pfam" id="PF13545">
    <property type="entry name" value="HTH_Crp_2"/>
    <property type="match status" value="1"/>
</dbReference>
<feature type="domain" description="HTH crp-type" evidence="4">
    <location>
        <begin position="149"/>
        <end position="215"/>
    </location>
</feature>
<dbReference type="RefSeq" id="WP_146688060.1">
    <property type="nucleotide sequence ID" value="NZ_LT629750.1"/>
</dbReference>
<keyword evidence="5" id="KW-0418">Kinase</keyword>
<keyword evidence="2" id="KW-0238">DNA-binding</keyword>
<dbReference type="InterPro" id="IPR014710">
    <property type="entry name" value="RmlC-like_jellyroll"/>
</dbReference>
<evidence type="ECO:0000256" key="3">
    <source>
        <dbReference type="ARBA" id="ARBA00023163"/>
    </source>
</evidence>
<evidence type="ECO:0000313" key="6">
    <source>
        <dbReference type="Proteomes" id="UP000243904"/>
    </source>
</evidence>